<dbReference type="RefSeq" id="WP_234532547.1">
    <property type="nucleotide sequence ID" value="NZ_CAKMAB010000005.1"/>
</dbReference>
<organism evidence="1 2">
    <name type="scientific">Paenibacillus pseudetheri</name>
    <dbReference type="NCBI Taxonomy" id="2897682"/>
    <lineage>
        <taxon>Bacteria</taxon>
        <taxon>Bacillati</taxon>
        <taxon>Bacillota</taxon>
        <taxon>Bacilli</taxon>
        <taxon>Bacillales</taxon>
        <taxon>Paenibacillaceae</taxon>
        <taxon>Paenibacillus</taxon>
    </lineage>
</organism>
<protein>
    <recommendedName>
        <fullName evidence="3">DNA-binding protein</fullName>
    </recommendedName>
</protein>
<comment type="caution">
    <text evidence="1">The sequence shown here is derived from an EMBL/GenBank/DDBJ whole genome shotgun (WGS) entry which is preliminary data.</text>
</comment>
<gene>
    <name evidence="1" type="ORF">PAECIP111894_01407</name>
</gene>
<name>A0ABN8FCW4_9BACL</name>
<reference evidence="1" key="1">
    <citation type="submission" date="2021-12" db="EMBL/GenBank/DDBJ databases">
        <authorList>
            <person name="Criscuolo A."/>
        </authorList>
    </citation>
    <scope>NUCLEOTIDE SEQUENCE</scope>
    <source>
        <strain evidence="1">CIP111894</strain>
    </source>
</reference>
<evidence type="ECO:0000313" key="2">
    <source>
        <dbReference type="Proteomes" id="UP000838749"/>
    </source>
</evidence>
<evidence type="ECO:0008006" key="3">
    <source>
        <dbReference type="Google" id="ProtNLM"/>
    </source>
</evidence>
<keyword evidence="2" id="KW-1185">Reference proteome</keyword>
<accession>A0ABN8FCW4</accession>
<dbReference type="Proteomes" id="UP000838749">
    <property type="component" value="Unassembled WGS sequence"/>
</dbReference>
<proteinExistence type="predicted"/>
<evidence type="ECO:0000313" key="1">
    <source>
        <dbReference type="EMBL" id="CAH1055257.1"/>
    </source>
</evidence>
<dbReference type="EMBL" id="CAKMAB010000005">
    <property type="protein sequence ID" value="CAH1055257.1"/>
    <property type="molecule type" value="Genomic_DNA"/>
</dbReference>
<sequence>MKLDLDGLNADSLTCMLKASFSLENWDAMIEVADMLIEQIAILYETSNDTMREQNLKRSIPFYFGFSLCSKGIALQKLREYPEARMCILKYSDLGWIKGLDEEGNNEVKYYHNIAKANTYVLDLLEGKTGVLKEYVEFIRNSEEELLPGLITILESSIKYNYSVDWILREFEINANDIGARGTQESIRYFVDYKFLLAMYHYKQENMCDAINTILETLLLSITLKDDTGFKKAAALFEILRVYANQSQLQVHHNIMKTIIERELTNEKENVLAYSRSLD</sequence>